<keyword evidence="3" id="KW-0540">Nuclease</keyword>
<dbReference type="Proteomes" id="UP000199226">
    <property type="component" value="Unassembled WGS sequence"/>
</dbReference>
<keyword evidence="3" id="KW-0255">Endonuclease</keyword>
<dbReference type="STRING" id="990371.SAMN05421813_10157"/>
<dbReference type="AlphaFoldDB" id="A0A1G9LRA5"/>
<dbReference type="SUPFAM" id="SSF82771">
    <property type="entry name" value="GIY-YIG endonuclease"/>
    <property type="match status" value="1"/>
</dbReference>
<evidence type="ECO:0000256" key="1">
    <source>
        <dbReference type="ARBA" id="ARBA00007435"/>
    </source>
</evidence>
<dbReference type="GO" id="GO:0004519">
    <property type="term" value="F:endonuclease activity"/>
    <property type="evidence" value="ECO:0007669"/>
    <property type="project" value="UniProtKB-KW"/>
</dbReference>
<organism evidence="3 4">
    <name type="scientific">Daejeonella rubra</name>
    <dbReference type="NCBI Taxonomy" id="990371"/>
    <lineage>
        <taxon>Bacteria</taxon>
        <taxon>Pseudomonadati</taxon>
        <taxon>Bacteroidota</taxon>
        <taxon>Sphingobacteriia</taxon>
        <taxon>Sphingobacteriales</taxon>
        <taxon>Sphingobacteriaceae</taxon>
        <taxon>Daejeonella</taxon>
    </lineage>
</organism>
<keyword evidence="4" id="KW-1185">Reference proteome</keyword>
<gene>
    <name evidence="3" type="ORF">SAMN05421813_10157</name>
</gene>
<dbReference type="PROSITE" id="PS50164">
    <property type="entry name" value="GIY_YIG"/>
    <property type="match status" value="1"/>
</dbReference>
<dbReference type="InterPro" id="IPR050190">
    <property type="entry name" value="UPF0213_domain"/>
</dbReference>
<dbReference type="PANTHER" id="PTHR34477">
    <property type="entry name" value="UPF0213 PROTEIN YHBQ"/>
    <property type="match status" value="1"/>
</dbReference>
<proteinExistence type="inferred from homology"/>
<dbReference type="SMART" id="SM00465">
    <property type="entry name" value="GIYc"/>
    <property type="match status" value="1"/>
</dbReference>
<accession>A0A1G9LRA5</accession>
<protein>
    <submittedName>
        <fullName evidence="3">Putative endonuclease</fullName>
    </submittedName>
</protein>
<dbReference type="InterPro" id="IPR035901">
    <property type="entry name" value="GIY-YIG_endonuc_sf"/>
</dbReference>
<evidence type="ECO:0000313" key="3">
    <source>
        <dbReference type="EMBL" id="SDL64344.1"/>
    </source>
</evidence>
<evidence type="ECO:0000313" key="4">
    <source>
        <dbReference type="Proteomes" id="UP000199226"/>
    </source>
</evidence>
<evidence type="ECO:0000259" key="2">
    <source>
        <dbReference type="PROSITE" id="PS50164"/>
    </source>
</evidence>
<dbReference type="Gene3D" id="3.40.1440.10">
    <property type="entry name" value="GIY-YIG endonuclease"/>
    <property type="match status" value="1"/>
</dbReference>
<dbReference type="CDD" id="cd10448">
    <property type="entry name" value="GIY-YIG_unchar_3"/>
    <property type="match status" value="1"/>
</dbReference>
<dbReference type="Pfam" id="PF01541">
    <property type="entry name" value="GIY-YIG"/>
    <property type="match status" value="1"/>
</dbReference>
<feature type="domain" description="GIY-YIG" evidence="2">
    <location>
        <begin position="2"/>
        <end position="78"/>
    </location>
</feature>
<sequence>MRQYFVYILSTPDNTIVYIGVTNDLIRRVREHKEKLNKCFTSQFNCNKLVWFEVFRDIRVAIRREKQLKNWHRSWKNDLIEKENPEWMELTPNAQ</sequence>
<dbReference type="RefSeq" id="WP_090697411.1">
    <property type="nucleotide sequence ID" value="NZ_FNHH01000001.1"/>
</dbReference>
<dbReference type="InterPro" id="IPR000305">
    <property type="entry name" value="GIY-YIG_endonuc"/>
</dbReference>
<reference evidence="4" key="1">
    <citation type="submission" date="2016-10" db="EMBL/GenBank/DDBJ databases">
        <authorList>
            <person name="Varghese N."/>
            <person name="Submissions S."/>
        </authorList>
    </citation>
    <scope>NUCLEOTIDE SEQUENCE [LARGE SCALE GENOMIC DNA]</scope>
    <source>
        <strain evidence="4">DSM 24536</strain>
    </source>
</reference>
<keyword evidence="3" id="KW-0378">Hydrolase</keyword>
<dbReference type="EMBL" id="FNHH01000001">
    <property type="protein sequence ID" value="SDL64344.1"/>
    <property type="molecule type" value="Genomic_DNA"/>
</dbReference>
<comment type="similarity">
    <text evidence="1">Belongs to the UPF0213 family.</text>
</comment>
<dbReference type="OrthoDB" id="1495241at2"/>
<name>A0A1G9LRA5_9SPHI</name>
<dbReference type="PANTHER" id="PTHR34477:SF5">
    <property type="entry name" value="BSL5627 PROTEIN"/>
    <property type="match status" value="1"/>
</dbReference>